<evidence type="ECO:0000256" key="3">
    <source>
        <dbReference type="ARBA" id="ARBA00023295"/>
    </source>
</evidence>
<feature type="domain" description="Resolvase/invertase-type recombinase catalytic" evidence="4">
    <location>
        <begin position="1"/>
        <end position="58"/>
    </location>
</feature>
<proteinExistence type="inferred from homology"/>
<evidence type="ECO:0000256" key="2">
    <source>
        <dbReference type="ARBA" id="ARBA00022801"/>
    </source>
</evidence>
<dbReference type="InterPro" id="IPR036162">
    <property type="entry name" value="Resolvase-like_N_sf"/>
</dbReference>
<keyword evidence="3" id="KW-0326">Glycosidase</keyword>
<dbReference type="Proteomes" id="UP001595640">
    <property type="component" value="Unassembled WGS sequence"/>
</dbReference>
<dbReference type="Gene3D" id="3.40.50.1390">
    <property type="entry name" value="Resolvase, N-terminal catalytic domain"/>
    <property type="match status" value="1"/>
</dbReference>
<evidence type="ECO:0000313" key="6">
    <source>
        <dbReference type="Proteomes" id="UP001595640"/>
    </source>
</evidence>
<evidence type="ECO:0000259" key="4">
    <source>
        <dbReference type="PROSITE" id="PS51736"/>
    </source>
</evidence>
<sequence>MIIGYAQVSTQVQNPQLQRDALEKAGCEQFFEERVTDTKRMCPSCRPACAPCAAETLC</sequence>
<dbReference type="EMBL" id="JBHRUH010000044">
    <property type="protein sequence ID" value="MFC3294213.1"/>
    <property type="molecule type" value="Genomic_DNA"/>
</dbReference>
<evidence type="ECO:0000313" key="5">
    <source>
        <dbReference type="EMBL" id="MFC3294213.1"/>
    </source>
</evidence>
<dbReference type="InterPro" id="IPR006119">
    <property type="entry name" value="Resolv_N"/>
</dbReference>
<comment type="similarity">
    <text evidence="1">Belongs to the Nth/MutY family.</text>
</comment>
<keyword evidence="6" id="KW-1185">Reference proteome</keyword>
<protein>
    <recommendedName>
        <fullName evidence="4">Resolvase/invertase-type recombinase catalytic domain-containing protein</fullName>
    </recommendedName>
</protein>
<accession>A0ABV7M7J0</accession>
<dbReference type="SUPFAM" id="SSF53041">
    <property type="entry name" value="Resolvase-like"/>
    <property type="match status" value="1"/>
</dbReference>
<dbReference type="InterPro" id="IPR004035">
    <property type="entry name" value="Endouclease-III_FeS-bd_BS"/>
</dbReference>
<evidence type="ECO:0000256" key="1">
    <source>
        <dbReference type="ARBA" id="ARBA00008343"/>
    </source>
</evidence>
<dbReference type="RefSeq" id="WP_156817537.1">
    <property type="nucleotide sequence ID" value="NZ_BMXD01000021.1"/>
</dbReference>
<dbReference type="PROSITE" id="PS00764">
    <property type="entry name" value="ENDONUCLEASE_III_1"/>
    <property type="match status" value="1"/>
</dbReference>
<name>A0ABV7M7J0_9GAMM</name>
<comment type="caution">
    <text evidence="5">The sequence shown here is derived from an EMBL/GenBank/DDBJ whole genome shotgun (WGS) entry which is preliminary data.</text>
</comment>
<keyword evidence="2" id="KW-0378">Hydrolase</keyword>
<reference evidence="6" key="1">
    <citation type="journal article" date="2019" name="Int. J. Syst. Evol. Microbiol.">
        <title>The Global Catalogue of Microorganisms (GCM) 10K type strain sequencing project: providing services to taxonomists for standard genome sequencing and annotation.</title>
        <authorList>
            <consortium name="The Broad Institute Genomics Platform"/>
            <consortium name="The Broad Institute Genome Sequencing Center for Infectious Disease"/>
            <person name="Wu L."/>
            <person name="Ma J."/>
        </authorList>
    </citation>
    <scope>NUCLEOTIDE SEQUENCE [LARGE SCALE GENOMIC DNA]</scope>
    <source>
        <strain evidence="6">KCTC 12847</strain>
    </source>
</reference>
<dbReference type="PROSITE" id="PS51736">
    <property type="entry name" value="RECOMBINASES_3"/>
    <property type="match status" value="1"/>
</dbReference>
<gene>
    <name evidence="5" type="ORF">ACFOEI_19440</name>
</gene>
<organism evidence="5 6">
    <name type="scientific">Modicisalibacter luteus</name>
    <dbReference type="NCBI Taxonomy" id="453962"/>
    <lineage>
        <taxon>Bacteria</taxon>
        <taxon>Pseudomonadati</taxon>
        <taxon>Pseudomonadota</taxon>
        <taxon>Gammaproteobacteria</taxon>
        <taxon>Oceanospirillales</taxon>
        <taxon>Halomonadaceae</taxon>
        <taxon>Modicisalibacter</taxon>
    </lineage>
</organism>